<feature type="region of interest" description="Disordered" evidence="1">
    <location>
        <begin position="1"/>
        <end position="26"/>
    </location>
</feature>
<proteinExistence type="predicted"/>
<keyword evidence="2" id="KW-1133">Transmembrane helix</keyword>
<evidence type="ECO:0000313" key="4">
    <source>
        <dbReference type="Proteomes" id="UP000800093"/>
    </source>
</evidence>
<dbReference type="AlphaFoldDB" id="A0A9P4TNW7"/>
<evidence type="ECO:0000256" key="2">
    <source>
        <dbReference type="SAM" id="Phobius"/>
    </source>
</evidence>
<feature type="transmembrane region" description="Helical" evidence="2">
    <location>
        <begin position="138"/>
        <end position="160"/>
    </location>
</feature>
<sequence>MFSFTPRKQTVSPGSDTELNNNVPSTPYPALRVTRFMPQNSPSMMFPISGGSTTYGRQDTLLETASQGKSTQSTHYEGYETVSSPSPTDKIIVERERGNANGRKCESGQGVGTSADWPRHKPTSNWLTFKLFGLSIDYGTAFIFAGLVSLPLAMVAFGYANVINFTLAALYYTYHACISLCAFTFYGLGFIAGIISRLVERGFVDGGRVADGYKN</sequence>
<gene>
    <name evidence="3" type="ORF">CC78DRAFT_574570</name>
</gene>
<feature type="region of interest" description="Disordered" evidence="1">
    <location>
        <begin position="67"/>
        <end position="86"/>
    </location>
</feature>
<comment type="caution">
    <text evidence="3">The sequence shown here is derived from an EMBL/GenBank/DDBJ whole genome shotgun (WGS) entry which is preliminary data.</text>
</comment>
<protein>
    <submittedName>
        <fullName evidence="3">Uncharacterized protein</fullName>
    </submittedName>
</protein>
<dbReference type="EMBL" id="ML986581">
    <property type="protein sequence ID" value="KAF2269706.1"/>
    <property type="molecule type" value="Genomic_DNA"/>
</dbReference>
<keyword evidence="2" id="KW-0812">Transmembrane</keyword>
<keyword evidence="4" id="KW-1185">Reference proteome</keyword>
<dbReference type="Proteomes" id="UP000800093">
    <property type="component" value="Unassembled WGS sequence"/>
</dbReference>
<accession>A0A9P4TNW7</accession>
<reference evidence="4" key="1">
    <citation type="journal article" date="2020" name="Stud. Mycol.">
        <title>101 Dothideomycetes genomes: A test case for predicting lifestyles and emergence of pathogens.</title>
        <authorList>
            <person name="Haridas S."/>
            <person name="Albert R."/>
            <person name="Binder M."/>
            <person name="Bloem J."/>
            <person name="LaButti K."/>
            <person name="Salamov A."/>
            <person name="Andreopoulos B."/>
            <person name="Baker S."/>
            <person name="Barry K."/>
            <person name="Bills G."/>
            <person name="Bluhm B."/>
            <person name="Cannon C."/>
            <person name="Castanera R."/>
            <person name="Culley D."/>
            <person name="Daum C."/>
            <person name="Ezra D."/>
            <person name="Gonzalez J."/>
            <person name="Henrissat B."/>
            <person name="Kuo A."/>
            <person name="Liang C."/>
            <person name="Lipzen A."/>
            <person name="Lutzoni F."/>
            <person name="Magnuson J."/>
            <person name="Mondo S."/>
            <person name="Nolan M."/>
            <person name="Ohm R."/>
            <person name="Pangilinan J."/>
            <person name="Park H.-J."/>
            <person name="Ramirez L."/>
            <person name="Alfaro M."/>
            <person name="Sun H."/>
            <person name="Tritt A."/>
            <person name="Yoshinaga Y."/>
            <person name="Zwiers L.-H."/>
            <person name="Turgeon B."/>
            <person name="Goodwin S."/>
            <person name="Spatafora J."/>
            <person name="Crous P."/>
            <person name="Grigoriev I."/>
        </authorList>
    </citation>
    <scope>NUCLEOTIDE SEQUENCE [LARGE SCALE GENOMIC DNA]</scope>
    <source>
        <strain evidence="4">CBS 304.66</strain>
    </source>
</reference>
<evidence type="ECO:0000313" key="3">
    <source>
        <dbReference type="EMBL" id="KAF2269706.1"/>
    </source>
</evidence>
<evidence type="ECO:0000256" key="1">
    <source>
        <dbReference type="SAM" id="MobiDB-lite"/>
    </source>
</evidence>
<feature type="transmembrane region" description="Helical" evidence="2">
    <location>
        <begin position="172"/>
        <end position="195"/>
    </location>
</feature>
<name>A0A9P4TNW7_9PLEO</name>
<feature type="compositionally biased region" description="Polar residues" evidence="1">
    <location>
        <begin position="1"/>
        <end position="25"/>
    </location>
</feature>
<organism evidence="3 4">
    <name type="scientific">Lojkania enalia</name>
    <dbReference type="NCBI Taxonomy" id="147567"/>
    <lineage>
        <taxon>Eukaryota</taxon>
        <taxon>Fungi</taxon>
        <taxon>Dikarya</taxon>
        <taxon>Ascomycota</taxon>
        <taxon>Pezizomycotina</taxon>
        <taxon>Dothideomycetes</taxon>
        <taxon>Pleosporomycetidae</taxon>
        <taxon>Pleosporales</taxon>
        <taxon>Pleosporales incertae sedis</taxon>
        <taxon>Lojkania</taxon>
    </lineage>
</organism>
<keyword evidence="2" id="KW-0472">Membrane</keyword>